<protein>
    <submittedName>
        <fullName evidence="8">Toxin HicA</fullName>
    </submittedName>
</protein>
<dbReference type="KEGG" id="caer:CSV91_08875"/>
<evidence type="ECO:0000256" key="6">
    <source>
        <dbReference type="ARBA" id="ARBA00022884"/>
    </source>
</evidence>
<evidence type="ECO:0000256" key="7">
    <source>
        <dbReference type="ARBA" id="ARBA00023016"/>
    </source>
</evidence>
<dbReference type="GO" id="GO:0016787">
    <property type="term" value="F:hydrolase activity"/>
    <property type="evidence" value="ECO:0007669"/>
    <property type="project" value="UniProtKB-KW"/>
</dbReference>
<name>A0A2D1TZE8_9ACTN</name>
<dbReference type="GO" id="GO:0003729">
    <property type="term" value="F:mRNA binding"/>
    <property type="evidence" value="ECO:0007669"/>
    <property type="project" value="InterPro"/>
</dbReference>
<dbReference type="AlphaFoldDB" id="A0A2D1TZE8"/>
<evidence type="ECO:0000256" key="3">
    <source>
        <dbReference type="ARBA" id="ARBA00022722"/>
    </source>
</evidence>
<dbReference type="InterPro" id="IPR038570">
    <property type="entry name" value="HicA_sf"/>
</dbReference>
<organism evidence="8 9">
    <name type="scientific">Collinsella aerofaciens</name>
    <dbReference type="NCBI Taxonomy" id="74426"/>
    <lineage>
        <taxon>Bacteria</taxon>
        <taxon>Bacillati</taxon>
        <taxon>Actinomycetota</taxon>
        <taxon>Coriobacteriia</taxon>
        <taxon>Coriobacteriales</taxon>
        <taxon>Coriobacteriaceae</taxon>
        <taxon>Collinsella</taxon>
    </lineage>
</organism>
<dbReference type="Proteomes" id="UP000225608">
    <property type="component" value="Chromosome"/>
</dbReference>
<keyword evidence="4" id="KW-0255">Endonuclease</keyword>
<dbReference type="RefSeq" id="WP_099432593.1">
    <property type="nucleotide sequence ID" value="NZ_CP024160.1"/>
</dbReference>
<evidence type="ECO:0000256" key="5">
    <source>
        <dbReference type="ARBA" id="ARBA00022801"/>
    </source>
</evidence>
<keyword evidence="2" id="KW-1277">Toxin-antitoxin system</keyword>
<evidence type="ECO:0000313" key="9">
    <source>
        <dbReference type="Proteomes" id="UP000225608"/>
    </source>
</evidence>
<reference evidence="8 9" key="1">
    <citation type="submission" date="2017-10" db="EMBL/GenBank/DDBJ databases">
        <title>Complete genome sequence of Collinsella aerofaciens isolated from the gut of a healthy adult Indian.</title>
        <authorList>
            <person name="Bag S."/>
            <person name="Ghosh T.S."/>
            <person name="Das B."/>
        </authorList>
    </citation>
    <scope>NUCLEOTIDE SEQUENCE [LARGE SCALE GENOMIC DNA]</scope>
    <source>
        <strain evidence="9">indica</strain>
    </source>
</reference>
<dbReference type="Gene3D" id="3.30.920.30">
    <property type="entry name" value="Hypothetical protein"/>
    <property type="match status" value="1"/>
</dbReference>
<evidence type="ECO:0000256" key="1">
    <source>
        <dbReference type="ARBA" id="ARBA00006620"/>
    </source>
</evidence>
<dbReference type="Pfam" id="PF07927">
    <property type="entry name" value="HicA_toxin"/>
    <property type="match status" value="1"/>
</dbReference>
<accession>A0A2D1TZE8</accession>
<evidence type="ECO:0000256" key="2">
    <source>
        <dbReference type="ARBA" id="ARBA00022649"/>
    </source>
</evidence>
<evidence type="ECO:0000256" key="4">
    <source>
        <dbReference type="ARBA" id="ARBA00022759"/>
    </source>
</evidence>
<gene>
    <name evidence="8" type="ORF">CSV91_08875</name>
</gene>
<keyword evidence="5" id="KW-0378">Hydrolase</keyword>
<keyword evidence="3" id="KW-0540">Nuclease</keyword>
<dbReference type="InterPro" id="IPR012933">
    <property type="entry name" value="HicA_mRNA_interferase"/>
</dbReference>
<proteinExistence type="inferred from homology"/>
<evidence type="ECO:0000313" key="8">
    <source>
        <dbReference type="EMBL" id="ATP54634.1"/>
    </source>
</evidence>
<dbReference type="EMBL" id="CP024160">
    <property type="protein sequence ID" value="ATP54634.1"/>
    <property type="molecule type" value="Genomic_DNA"/>
</dbReference>
<sequence length="87" mass="9905">MTRIDKLIAQLLSCPSTYRYTDFLKVMASYGFEMDSKGKTSGSRVRFYRPSDGRMFVMHVPHPSDELTAGTIRNIVRFLQDVGGSHE</sequence>
<keyword evidence="7" id="KW-0346">Stress response</keyword>
<comment type="similarity">
    <text evidence="1">Belongs to the HicA mRNA interferase family.</text>
</comment>
<dbReference type="SUPFAM" id="SSF54786">
    <property type="entry name" value="YcfA/nrd intein domain"/>
    <property type="match status" value="1"/>
</dbReference>
<dbReference type="GO" id="GO:0004519">
    <property type="term" value="F:endonuclease activity"/>
    <property type="evidence" value="ECO:0007669"/>
    <property type="project" value="UniProtKB-KW"/>
</dbReference>
<keyword evidence="6" id="KW-0694">RNA-binding</keyword>